<evidence type="ECO:0000313" key="1">
    <source>
        <dbReference type="EMBL" id="KAJ7377434.1"/>
    </source>
</evidence>
<name>A0A9W9ZAH2_9CNID</name>
<protein>
    <submittedName>
        <fullName evidence="1">Uncharacterized protein</fullName>
    </submittedName>
</protein>
<dbReference type="Proteomes" id="UP001163046">
    <property type="component" value="Unassembled WGS sequence"/>
</dbReference>
<sequence length="222" mass="24313">MQTTTRRLAVADTGYHCTDFSVNEDWIQGENTFNYTFPDEGPWLISYSGCCWISLTNGGNGNWLLSTTVNLTIRHDNGKINSSPISATSPIMRIQRGCPRTISIPRRTRTATKCAVDGQLVLKENAVEKCTLRLHSNAALGWHAVAITLEDFPASTTNFQMATPFSHASLQFLVHVSSSSGPCSRAPVLTGQSPDDGSCEEVPDGDTFYSIIEAKHIDSSRR</sequence>
<keyword evidence="2" id="KW-1185">Reference proteome</keyword>
<accession>A0A9W9ZAH2</accession>
<organism evidence="1 2">
    <name type="scientific">Desmophyllum pertusum</name>
    <dbReference type="NCBI Taxonomy" id="174260"/>
    <lineage>
        <taxon>Eukaryota</taxon>
        <taxon>Metazoa</taxon>
        <taxon>Cnidaria</taxon>
        <taxon>Anthozoa</taxon>
        <taxon>Hexacorallia</taxon>
        <taxon>Scleractinia</taxon>
        <taxon>Caryophylliina</taxon>
        <taxon>Caryophylliidae</taxon>
        <taxon>Desmophyllum</taxon>
    </lineage>
</organism>
<evidence type="ECO:0000313" key="2">
    <source>
        <dbReference type="Proteomes" id="UP001163046"/>
    </source>
</evidence>
<dbReference type="AlphaFoldDB" id="A0A9W9ZAH2"/>
<dbReference type="EMBL" id="MU826379">
    <property type="protein sequence ID" value="KAJ7377434.1"/>
    <property type="molecule type" value="Genomic_DNA"/>
</dbReference>
<comment type="caution">
    <text evidence="1">The sequence shown here is derived from an EMBL/GenBank/DDBJ whole genome shotgun (WGS) entry which is preliminary data.</text>
</comment>
<gene>
    <name evidence="1" type="ORF">OS493_029335</name>
</gene>
<proteinExistence type="predicted"/>
<reference evidence="1" key="1">
    <citation type="submission" date="2023-01" db="EMBL/GenBank/DDBJ databases">
        <title>Genome assembly of the deep-sea coral Lophelia pertusa.</title>
        <authorList>
            <person name="Herrera S."/>
            <person name="Cordes E."/>
        </authorList>
    </citation>
    <scope>NUCLEOTIDE SEQUENCE</scope>
    <source>
        <strain evidence="1">USNM1676648</strain>
        <tissue evidence="1">Polyp</tissue>
    </source>
</reference>
<dbReference type="OrthoDB" id="5985599at2759"/>